<sequence>MGGGNDGHGYPPGGQGDTLRQGTRRSREVTLHSKDTRLHLELTHLH</sequence>
<reference evidence="2" key="2">
    <citation type="submission" date="2020-03" db="EMBL/GenBank/DDBJ databases">
        <title>The second near-complete assembly of the hexaploid bread wheat (Triticum aestivum) genome.</title>
        <authorList>
            <person name="Zimin A.V."/>
            <person name="Puiu D."/>
            <person name="Shumante A."/>
            <person name="Alonge M."/>
            <person name="Salzberg S.L."/>
        </authorList>
    </citation>
    <scope>NUCLEOTIDE SEQUENCE</scope>
    <source>
        <tissue evidence="2">Leaf</tissue>
    </source>
</reference>
<evidence type="ECO:0000256" key="1">
    <source>
        <dbReference type="SAM" id="MobiDB-lite"/>
    </source>
</evidence>
<feature type="compositionally biased region" description="Gly residues" evidence="1">
    <location>
        <begin position="1"/>
        <end position="16"/>
    </location>
</feature>
<proteinExistence type="predicted"/>
<feature type="compositionally biased region" description="Basic and acidic residues" evidence="1">
    <location>
        <begin position="25"/>
        <end position="46"/>
    </location>
</feature>
<organism evidence="2">
    <name type="scientific">Triticum aestivum</name>
    <name type="common">Wheat</name>
    <dbReference type="NCBI Taxonomy" id="4565"/>
    <lineage>
        <taxon>Eukaryota</taxon>
        <taxon>Viridiplantae</taxon>
        <taxon>Streptophyta</taxon>
        <taxon>Embryophyta</taxon>
        <taxon>Tracheophyta</taxon>
        <taxon>Spermatophyta</taxon>
        <taxon>Magnoliopsida</taxon>
        <taxon>Liliopsida</taxon>
        <taxon>Poales</taxon>
        <taxon>Poaceae</taxon>
        <taxon>BOP clade</taxon>
        <taxon>Pooideae</taxon>
        <taxon>Triticodae</taxon>
        <taxon>Triticeae</taxon>
        <taxon>Triticinae</taxon>
        <taxon>Triticum</taxon>
    </lineage>
</organism>
<name>A0A9R1LBX5_WHEAT</name>
<comment type="caution">
    <text evidence="2">The sequence shown here is derived from an EMBL/GenBank/DDBJ whole genome shotgun (WGS) entry which is preliminary data.</text>
</comment>
<dbReference type="AlphaFoldDB" id="A0A9R1LBX5"/>
<accession>A0A9R1LBX5</accession>
<dbReference type="Proteomes" id="UP000815260">
    <property type="component" value="Chromosome 6B"/>
</dbReference>
<evidence type="ECO:0000313" key="2">
    <source>
        <dbReference type="EMBL" id="KAF7085196.1"/>
    </source>
</evidence>
<dbReference type="EMBL" id="CM022227">
    <property type="protein sequence ID" value="KAF7085196.1"/>
    <property type="molecule type" value="Genomic_DNA"/>
</dbReference>
<feature type="region of interest" description="Disordered" evidence="1">
    <location>
        <begin position="1"/>
        <end position="46"/>
    </location>
</feature>
<gene>
    <name evidence="2" type="ORF">CFC21_088668</name>
</gene>
<protein>
    <submittedName>
        <fullName evidence="2">Uncharacterized protein</fullName>
    </submittedName>
</protein>
<reference evidence="2" key="1">
    <citation type="journal article" date="2017" name="Gigascience">
        <title>The first near-complete assembly of the hexaploid bread wheat genome, Triticum aestivum.</title>
        <authorList>
            <person name="Zimin A.V."/>
            <person name="Puiu D."/>
            <person name="Hall R."/>
            <person name="Kingan S."/>
            <person name="Clavijo B.J."/>
            <person name="Salzberg S.L."/>
        </authorList>
    </citation>
    <scope>NUCLEOTIDE SEQUENCE</scope>
    <source>
        <tissue evidence="2">Leaf</tissue>
    </source>
</reference>